<dbReference type="Pfam" id="PF00849">
    <property type="entry name" value="PseudoU_synth_2"/>
    <property type="match status" value="1"/>
</dbReference>
<evidence type="ECO:0000313" key="67">
    <source>
        <dbReference type="Proteomes" id="UP000354255"/>
    </source>
</evidence>
<dbReference type="EMBL" id="AABGHY010000005">
    <property type="protein sequence ID" value="EAH3294399.1"/>
    <property type="molecule type" value="Genomic_DNA"/>
</dbReference>
<evidence type="ECO:0000313" key="90">
    <source>
        <dbReference type="Proteomes" id="UP000527632"/>
    </source>
</evidence>
<dbReference type="EMBL" id="DAAJCS010000003">
    <property type="protein sequence ID" value="HAC0012281.1"/>
    <property type="molecule type" value="Genomic_DNA"/>
</dbReference>
<evidence type="ECO:0000313" key="75">
    <source>
        <dbReference type="Proteomes" id="UP000398321"/>
    </source>
</evidence>
<dbReference type="Proteomes" id="UP000544530">
    <property type="component" value="Unassembled WGS sequence"/>
</dbReference>
<dbReference type="CDD" id="cd02869">
    <property type="entry name" value="PseudoU_synth_RluA_like"/>
    <property type="match status" value="1"/>
</dbReference>
<dbReference type="Proteomes" id="UP000350032">
    <property type="component" value="Unassembled WGS sequence"/>
</dbReference>
<dbReference type="Proteomes" id="UP000840197">
    <property type="component" value="Unassembled WGS sequence"/>
</dbReference>
<dbReference type="EMBL" id="AAHZFN010000006">
    <property type="protein sequence ID" value="ECB9473151.1"/>
    <property type="molecule type" value="Genomic_DNA"/>
</dbReference>
<reference evidence="57 104" key="1">
    <citation type="submission" date="2016-09" db="EMBL/GenBank/DDBJ databases">
        <title>100K Listeria isolates.</title>
        <authorList>
            <person name="Chen P."/>
            <person name="Weimer B.C."/>
            <person name="Kong N."/>
            <person name="Huang B."/>
        </authorList>
    </citation>
    <scope>NUCLEOTIDE SEQUENCE [LARGE SCALE GENOMIC DNA]</scope>
    <source>
        <strain evidence="57 104">BCW_2383</strain>
    </source>
</reference>
<dbReference type="Proteomes" id="UP000540117">
    <property type="component" value="Unassembled WGS sequence"/>
</dbReference>
<evidence type="ECO:0000256" key="7">
    <source>
        <dbReference type="RuleBase" id="RU362028"/>
    </source>
</evidence>
<evidence type="ECO:0000313" key="85">
    <source>
        <dbReference type="Proteomes" id="UP000478704"/>
    </source>
</evidence>
<evidence type="ECO:0000313" key="98">
    <source>
        <dbReference type="Proteomes" id="UP000549379"/>
    </source>
</evidence>
<evidence type="ECO:0000313" key="30">
    <source>
        <dbReference type="EMBL" id="EAG6990977.1"/>
    </source>
</evidence>
<evidence type="ECO:0000313" key="93">
    <source>
        <dbReference type="Proteomes" id="UP000533021"/>
    </source>
</evidence>
<evidence type="ECO:0000313" key="37">
    <source>
        <dbReference type="EMBL" id="EAK9315704.1"/>
    </source>
</evidence>
<evidence type="ECO:0000313" key="59">
    <source>
        <dbReference type="Proteomes" id="UP000272537"/>
    </source>
</evidence>
<evidence type="ECO:0000313" key="27">
    <source>
        <dbReference type="EMBL" id="EAG4331876.1"/>
    </source>
</evidence>
<dbReference type="RefSeq" id="WP_003726601.1">
    <property type="nucleotide sequence ID" value="NC_021824.1"/>
</dbReference>
<dbReference type="EMBL" id="AAAIKW010000005">
    <property type="protein sequence ID" value="EAC4552581.1"/>
    <property type="molecule type" value="Genomic_DNA"/>
</dbReference>
<dbReference type="Proteomes" id="UP000566721">
    <property type="component" value="Unassembled WGS sequence"/>
</dbReference>
<dbReference type="EMBL" id="AABEKY010000001">
    <property type="protein sequence ID" value="EAG9385917.1"/>
    <property type="molecule type" value="Genomic_DNA"/>
</dbReference>
<dbReference type="NCBIfam" id="TIGR00005">
    <property type="entry name" value="rluA_subfam"/>
    <property type="match status" value="1"/>
</dbReference>
<evidence type="ECO:0000313" key="9">
    <source>
        <dbReference type="EMBL" id="EAC4552581.1"/>
    </source>
</evidence>
<dbReference type="EMBL" id="QDAY01000002">
    <property type="protein sequence ID" value="KAA9450187.1"/>
    <property type="molecule type" value="Genomic_DNA"/>
</dbReference>
<evidence type="ECO:0000313" key="80">
    <source>
        <dbReference type="Proteomes" id="UP000455569"/>
    </source>
</evidence>
<evidence type="ECO:0000256" key="6">
    <source>
        <dbReference type="PROSITE-ProRule" id="PRU00182"/>
    </source>
</evidence>
<evidence type="ECO:0000313" key="26">
    <source>
        <dbReference type="EMBL" id="EAG2995822.1"/>
    </source>
</evidence>
<dbReference type="PROSITE" id="PS50889">
    <property type="entry name" value="S4"/>
    <property type="match status" value="1"/>
</dbReference>
<keyword evidence="4 7" id="KW-0413">Isomerase</keyword>
<evidence type="ECO:0000313" key="60">
    <source>
        <dbReference type="Proteomes" id="UP000331186"/>
    </source>
</evidence>
<dbReference type="EMBL" id="AAAIXK010000003">
    <property type="protein sequence ID" value="EAC5549970.1"/>
    <property type="molecule type" value="Genomic_DNA"/>
</dbReference>
<feature type="active site" evidence="5">
    <location>
        <position position="137"/>
    </location>
</feature>
<dbReference type="InterPro" id="IPR006145">
    <property type="entry name" value="PsdUridine_synth_RsuA/RluA"/>
</dbReference>
<evidence type="ECO:0000313" key="99">
    <source>
        <dbReference type="Proteomes" id="UP000566721"/>
    </source>
</evidence>
<evidence type="ECO:0000313" key="104">
    <source>
        <dbReference type="Proteomes" id="UP000852906"/>
    </source>
</evidence>
<reference evidence="62 65" key="5">
    <citation type="submission" date="2018-06" db="EMBL/GenBank/DDBJ databases">
        <authorList>
            <consortium name="GenomeTrakr: Next Generation Sequencing Network for Food Pathogen Tracability"/>
        </authorList>
    </citation>
    <scope>NUCLEOTIDE SEQUENCE [LARGE SCALE GENOMIC DNA]</scope>
    <source>
        <strain evidence="26 98">10B02965A-1</strain>
        <strain evidence="12 71">CFSAN008042</strain>
        <strain evidence="28 91">CFSAN063727</strain>
        <strain evidence="44 80">CFSAN102901</strain>
        <strain evidence="18 73">FDA00006494</strain>
        <strain evidence="10 70">FDA00007096</strain>
        <strain evidence="14 76">FDA00008584</strain>
        <strain evidence="24">FDA00011243</strain>
        <strain evidence="11 60">FDA00013332</strain>
        <strain evidence="17 64">FDA00013853</strain>
        <strain evidence="38 78">FDA00014336</strain>
        <strain evidence="40 74">FDA00014370</strain>
        <strain evidence="39 75">FDA00014392</strain>
        <strain evidence="47">FDA00015054</strain>
        <strain evidence="27 94">FDA1005580-S054-001</strain>
        <strain evidence="85">FDA1090798-S029-001</strain>
        <strain evidence="86">FDA956581-098-004</strain>
        <strain evidence="25 89">FDA960927-006-004</strain>
        <strain evidence="29 99">FLAG-38921</strain>
        <strain evidence="41 79">FLAG-51482A</strain>
        <strain evidence="23 62">FLAG-54356</strain>
        <strain evidence="16 72">FSIS31901579</strain>
        <strain evidence="35 90">LS1344</strain>
        <strain evidence="45 82">OSF101448</strain>
        <strain evidence="15 65">VA-WGS-00405</strain>
    </source>
</reference>
<evidence type="ECO:0000313" key="50">
    <source>
        <dbReference type="EMBL" id="HAB8556112.1"/>
    </source>
</evidence>
<evidence type="ECO:0000313" key="35">
    <source>
        <dbReference type="EMBL" id="EAH4241505.1"/>
    </source>
</evidence>
<dbReference type="AlphaFoldDB" id="A0A0B8R978"/>
<dbReference type="Proteomes" id="UP000527632">
    <property type="component" value="Unassembled WGS sequence"/>
</dbReference>
<dbReference type="EMBL" id="AAAJKI010000001">
    <property type="protein sequence ID" value="EAC6546802.1"/>
    <property type="molecule type" value="Genomic_DNA"/>
</dbReference>
<reference evidence="77 88" key="6">
    <citation type="submission" date="2019-04" db="EMBL/GenBank/DDBJ databases">
        <authorList>
            <consortium name="GenomeTrakr network: Whole genome sequencing for foodborne pathogen traceback"/>
        </authorList>
    </citation>
    <scope>NUCLEOTIDE SEQUENCE [LARGE SCALE GENOMIC DNA]</scope>
    <source>
        <strain evidence="30 97">CFSAN004300</strain>
        <strain evidence="31 88">CFSAN072474</strain>
        <strain evidence="42 69">FLAG-55987</strain>
        <strain evidence="37 77">PHLUSALM00088</strain>
    </source>
</reference>
<dbReference type="EMBL" id="AABBYJ010000007">
    <property type="protein sequence ID" value="EAG4331876.1"/>
    <property type="molecule type" value="Genomic_DNA"/>
</dbReference>
<evidence type="ECO:0000313" key="45">
    <source>
        <dbReference type="EMBL" id="EDN9836577.1"/>
    </source>
</evidence>
<dbReference type="Proteomes" id="UP000530452">
    <property type="component" value="Unassembled WGS sequence"/>
</dbReference>
<dbReference type="EMBL" id="AAANYN010000002">
    <property type="protein sequence ID" value="EAD5772973.1"/>
    <property type="molecule type" value="Genomic_DNA"/>
</dbReference>
<evidence type="ECO:0000313" key="24">
    <source>
        <dbReference type="EMBL" id="EAG2244497.1"/>
    </source>
</evidence>
<dbReference type="EMBL" id="AACJYH010000002">
    <property type="protein sequence ID" value="EAK8896523.1"/>
    <property type="molecule type" value="Genomic_DNA"/>
</dbReference>
<evidence type="ECO:0000313" key="72">
    <source>
        <dbReference type="Proteomes" id="UP000376505"/>
    </source>
</evidence>
<dbReference type="Proteomes" id="UP000345329">
    <property type="component" value="Unassembled WGS sequence"/>
</dbReference>
<evidence type="ECO:0000313" key="88">
    <source>
        <dbReference type="Proteomes" id="UP000522199"/>
    </source>
</evidence>
<dbReference type="SUPFAM" id="SSF55120">
    <property type="entry name" value="Pseudouridine synthase"/>
    <property type="match status" value="1"/>
</dbReference>
<dbReference type="InterPro" id="IPR020103">
    <property type="entry name" value="PsdUridine_synth_cat_dom_sf"/>
</dbReference>
<dbReference type="EMBL" id="AAAQQZ010000002">
    <property type="protein sequence ID" value="EAE1338361.1"/>
    <property type="molecule type" value="Genomic_DNA"/>
</dbReference>
<dbReference type="EMBL" id="DAAIHR010000003">
    <property type="protein sequence ID" value="HAB8397609.1"/>
    <property type="molecule type" value="Genomic_DNA"/>
</dbReference>
<evidence type="ECO:0000313" key="79">
    <source>
        <dbReference type="Proteomes" id="UP000427828"/>
    </source>
</evidence>
<dbReference type="EMBL" id="DABJAN010000002">
    <property type="protein sequence ID" value="HAJ9593183.1"/>
    <property type="molecule type" value="Genomic_DNA"/>
</dbReference>
<dbReference type="EMBL" id="AABBHO010000002">
    <property type="protein sequence ID" value="EAG2995822.1"/>
    <property type="molecule type" value="Genomic_DNA"/>
</dbReference>
<dbReference type="Proteomes" id="UP000339309">
    <property type="component" value="Unassembled WGS sequence"/>
</dbReference>
<evidence type="ECO:0000313" key="92">
    <source>
        <dbReference type="Proteomes" id="UP000530452"/>
    </source>
</evidence>
<evidence type="ECO:0000313" key="38">
    <source>
        <dbReference type="EMBL" id="ECB9473151.1"/>
    </source>
</evidence>
<dbReference type="Proteomes" id="UP000844415">
    <property type="component" value="Unassembled WGS sequence"/>
</dbReference>
<dbReference type="Proteomes" id="UP000842809">
    <property type="component" value="Unassembled WGS sequence"/>
</dbReference>
<evidence type="ECO:0000256" key="5">
    <source>
        <dbReference type="PIRSR" id="PIRSR606225-1"/>
    </source>
</evidence>
<comment type="catalytic activity">
    <reaction evidence="1 7">
        <text>a uridine in RNA = a pseudouridine in RNA</text>
        <dbReference type="Rhea" id="RHEA:48348"/>
        <dbReference type="Rhea" id="RHEA-COMP:12068"/>
        <dbReference type="Rhea" id="RHEA-COMP:12069"/>
        <dbReference type="ChEBI" id="CHEBI:65314"/>
        <dbReference type="ChEBI" id="CHEBI:65315"/>
    </reaction>
</comment>
<reference evidence="49" key="9">
    <citation type="submission" date="2020-01" db="EMBL/GenBank/DDBJ databases">
        <authorList>
            <consortium name="NCBI Pathogen Detection Project"/>
        </authorList>
    </citation>
    <scope>NUCLEOTIDE SEQUENCE</scope>
    <source>
        <strain evidence="48">09CEB371LM</strain>
        <strain evidence="54">2017-325981-023-01</strain>
        <strain evidence="50">CFIAFB20100120</strain>
        <strain evidence="49">CFIAFB20130012</strain>
        <strain evidence="52">CFIAFB20170037</strain>
        <strain evidence="51">CFIAFB20170045</strain>
        <strain evidence="53">DMG1500109</strain>
    </source>
</reference>
<evidence type="ECO:0000313" key="83">
    <source>
        <dbReference type="Proteomes" id="UP000467536"/>
    </source>
</evidence>
<evidence type="ECO:0000313" key="39">
    <source>
        <dbReference type="EMBL" id="ECB9512726.1"/>
    </source>
</evidence>
<evidence type="ECO:0000313" key="94">
    <source>
        <dbReference type="Proteomes" id="UP000540117"/>
    </source>
</evidence>
<dbReference type="OMA" id="KSERAYT"/>
<evidence type="ECO:0000313" key="69">
    <source>
        <dbReference type="Proteomes" id="UP000364988"/>
    </source>
</evidence>
<keyword evidence="3 6" id="KW-0694">RNA-binding</keyword>
<evidence type="ECO:0000313" key="21">
    <source>
        <dbReference type="EMBL" id="EAG0865698.1"/>
    </source>
</evidence>
<evidence type="ECO:0000313" key="66">
    <source>
        <dbReference type="Proteomes" id="UP000350032"/>
    </source>
</evidence>
<evidence type="ECO:0000313" key="71">
    <source>
        <dbReference type="Proteomes" id="UP000368512"/>
    </source>
</evidence>
<evidence type="ECO:0000313" key="100">
    <source>
        <dbReference type="Proteomes" id="UP000840197"/>
    </source>
</evidence>
<dbReference type="EC" id="5.4.99.-" evidence="7"/>
<dbReference type="Proteomes" id="UP000546397">
    <property type="component" value="Unassembled WGS sequence"/>
</dbReference>
<dbReference type="EMBL" id="MJTJ01000018">
    <property type="protein sequence ID" value="OET49888.1"/>
    <property type="molecule type" value="Genomic_DNA"/>
</dbReference>
<evidence type="ECO:0000313" key="47">
    <source>
        <dbReference type="EMBL" id="EDP8514149.1"/>
    </source>
</evidence>
<dbReference type="EMBL" id="DAAJZA010000005">
    <property type="protein sequence ID" value="HAC1755067.1"/>
    <property type="molecule type" value="Genomic_DNA"/>
</dbReference>
<evidence type="ECO:0000313" key="40">
    <source>
        <dbReference type="EMBL" id="ECC1556313.1"/>
    </source>
</evidence>
<dbReference type="Proteomes" id="UP000489121">
    <property type="component" value="Unassembled WGS sequence"/>
</dbReference>
<evidence type="ECO:0000313" key="32">
    <source>
        <dbReference type="EMBL" id="EAG9518462.1"/>
    </source>
</evidence>
<dbReference type="Proteomes" id="UP000423131">
    <property type="component" value="Unassembled WGS sequence"/>
</dbReference>
<sequence>MQNETLIIEESHARERVDKVIAEMMGKSRSAIQLMLKNGDITVNGELAKPNYKVQVGDEIHYEVREPEELEVLAEDIPLDIYFEDKDMLVVNKPEGMVVHPSAGHASGTLVNALLFHCDDLSGINGKIRPGIVHRIDKDTSGLLMVAKNDHAHESLAKQLKDKTSDREYIALVHGDIVHQKGTIEAPIGRAKEDRQKMAVVRDGKEARTHFEVLERLPGYTLINCKLDTGRTHQIRVHLKYIGHPLAGDPKYGPKNTIKGNGQFLHAAKLGFDHPTTKERMMFEAPLPSSFEKALKSLRQEEY</sequence>
<evidence type="ECO:0000313" key="76">
    <source>
        <dbReference type="Proteomes" id="UP000403352"/>
    </source>
</evidence>
<dbReference type="Proteomes" id="UP000467536">
    <property type="component" value="Unassembled WGS sequence"/>
</dbReference>
<evidence type="ECO:0000313" key="49">
    <source>
        <dbReference type="EMBL" id="HAB8397609.1"/>
    </source>
</evidence>
<evidence type="ECO:0000313" key="102">
    <source>
        <dbReference type="Proteomes" id="UP000843775"/>
    </source>
</evidence>
<evidence type="ECO:0000313" key="64">
    <source>
        <dbReference type="Proteomes" id="UP000344343"/>
    </source>
</evidence>
<dbReference type="Proteomes" id="UP000460224">
    <property type="component" value="Unassembled WGS sequence"/>
</dbReference>
<dbReference type="EMBL" id="AABBAW010000006">
    <property type="protein sequence ID" value="EAG2515724.1"/>
    <property type="molecule type" value="Genomic_DNA"/>
</dbReference>
<evidence type="ECO:0000313" key="11">
    <source>
        <dbReference type="EMBL" id="EAC6546802.1"/>
    </source>
</evidence>
<dbReference type="EMBL" id="AACKDQ010000002">
    <property type="protein sequence ID" value="EAK9315704.1"/>
    <property type="molecule type" value="Genomic_DNA"/>
</dbReference>
<dbReference type="EMBL" id="AANCRK010000006">
    <property type="protein sequence ID" value="EDN7715871.1"/>
    <property type="molecule type" value="Genomic_DNA"/>
</dbReference>
<evidence type="ECO:0000313" key="22">
    <source>
        <dbReference type="EMBL" id="EAG1893747.1"/>
    </source>
</evidence>
<dbReference type="Proteomes" id="UP000364988">
    <property type="component" value="Unassembled WGS sequence"/>
</dbReference>
<evidence type="ECO:0000313" key="65">
    <source>
        <dbReference type="Proteomes" id="UP000345329"/>
    </source>
</evidence>
<dbReference type="EMBL" id="QXLS01000006">
    <property type="protein sequence ID" value="RKA06690.1"/>
    <property type="molecule type" value="Genomic_DNA"/>
</dbReference>
<evidence type="ECO:0000313" key="52">
    <source>
        <dbReference type="EMBL" id="HAC0275465.1"/>
    </source>
</evidence>
<dbReference type="EMBL" id="AAIAJJ010000003">
    <property type="protein sequence ID" value="ECC1556313.1"/>
    <property type="molecule type" value="Genomic_DNA"/>
</dbReference>
<dbReference type="EMBL" id="AANPAU010000005">
    <property type="protein sequence ID" value="EDP8514149.1"/>
    <property type="molecule type" value="Genomic_DNA"/>
</dbReference>
<dbReference type="InterPro" id="IPR036986">
    <property type="entry name" value="S4_RNA-bd_sf"/>
</dbReference>
<evidence type="ECO:0000256" key="4">
    <source>
        <dbReference type="ARBA" id="ARBA00023235"/>
    </source>
</evidence>
<reference evidence="43 87" key="8">
    <citation type="submission" date="2019-09" db="EMBL/GenBank/DDBJ databases">
        <authorList>
            <consortium name="PulseNet: The National Subtyping Network for Foodborne Disease Surveillance"/>
            <person name="Tarr C.L."/>
            <person name="Trees E."/>
            <person name="Katz L.S."/>
            <person name="Carleton-Romer H.A."/>
            <person name="Stroika S."/>
            <person name="Kucerova Z."/>
            <person name="Roache K.F."/>
            <person name="Sabol A.L."/>
            <person name="Besser J."/>
            <person name="Gerner-Smidt P."/>
        </authorList>
    </citation>
    <scope>NUCLEOTIDE SEQUENCE [LARGE SCALE GENOMIC DNA]</scope>
    <source>
        <strain evidence="9 63">2015L-6227</strain>
        <strain evidence="19 61">PNUSAL000134</strain>
        <strain evidence="13 67">PNUSAL000910</strain>
        <strain evidence="21 68">PNUSAL002180</strain>
        <strain evidence="22 84">PNUSAL002298</strain>
        <strain evidence="36 66">PNUSAL004402</strain>
        <strain evidence="43 87">PNUSAL005692</strain>
    </source>
</reference>
<evidence type="ECO:0000313" key="57">
    <source>
        <dbReference type="EMBL" id="OET49888.1"/>
    </source>
</evidence>
<evidence type="ECO:0000313" key="68">
    <source>
        <dbReference type="Proteomes" id="UP000358545"/>
    </source>
</evidence>
<dbReference type="Proteomes" id="UP000376505">
    <property type="component" value="Unassembled WGS sequence"/>
</dbReference>
<evidence type="ECO:0000313" key="63">
    <source>
        <dbReference type="Proteomes" id="UP000339309"/>
    </source>
</evidence>
<reference evidence="100 101" key="3">
    <citation type="journal article" date="2018" name="Genome Biol.">
        <title>SKESA: strategic k-mer extension for scrupulous assemblies.</title>
        <authorList>
            <person name="Souvorov A."/>
            <person name="Agarwala R."/>
            <person name="Lipman D.J."/>
        </authorList>
    </citation>
    <scope>NUCLEOTIDE SEQUENCE [LARGE SCALE GENOMIC DNA]</scope>
    <source>
        <strain evidence="48">09CEB371LM</strain>
        <strain evidence="54">2017-325981-023-01</strain>
        <strain evidence="50 103">CFIAFB20100120</strain>
        <strain evidence="49 100">CFIAFB20130012</strain>
        <strain evidence="52">CFIAFB20170037</strain>
        <strain evidence="51 101">CFIAFB20170045</strain>
        <strain evidence="53 102">DMG1500109</strain>
    </source>
</reference>
<dbReference type="CDD" id="cd00165">
    <property type="entry name" value="S4"/>
    <property type="match status" value="1"/>
</dbReference>
<dbReference type="PANTHER" id="PTHR21600:SF44">
    <property type="entry name" value="RIBOSOMAL LARGE SUBUNIT PSEUDOURIDINE SYNTHASE D"/>
    <property type="match status" value="1"/>
</dbReference>
<dbReference type="PROSITE" id="PS01129">
    <property type="entry name" value="PSI_RLU"/>
    <property type="match status" value="1"/>
</dbReference>
<dbReference type="Proteomes" id="UP000852906">
    <property type="component" value="Unassembled WGS sequence"/>
</dbReference>
<evidence type="ECO:0000313" key="56">
    <source>
        <dbReference type="EMBL" id="NYA02093.1"/>
    </source>
</evidence>
<dbReference type="GO" id="GO:0003723">
    <property type="term" value="F:RNA binding"/>
    <property type="evidence" value="ECO:0007669"/>
    <property type="project" value="UniProtKB-KW"/>
</dbReference>
<evidence type="ECO:0000313" key="10">
    <source>
        <dbReference type="EMBL" id="EAC5549970.1"/>
    </source>
</evidence>
<dbReference type="EMBL" id="AALGDA010000001">
    <property type="protein sequence ID" value="ECY9781407.1"/>
    <property type="molecule type" value="Genomic_DNA"/>
</dbReference>
<dbReference type="Proteomes" id="UP000393182">
    <property type="component" value="Unassembled WGS sequence"/>
</dbReference>
<evidence type="ECO:0000313" key="41">
    <source>
        <dbReference type="EMBL" id="ECX6924970.1"/>
    </source>
</evidence>
<dbReference type="Proteomes" id="UP000478704">
    <property type="component" value="Unassembled WGS sequence"/>
</dbReference>
<proteinExistence type="inferred from homology"/>
<reference evidence="92 93" key="7">
    <citation type="submission" date="2019-04" db="EMBL/GenBank/DDBJ databases">
        <authorList>
            <person name="Ashton P.M."/>
            <person name="Dallman T."/>
            <person name="Nair S."/>
            <person name="De Pinna E."/>
            <person name="Peters T."/>
            <person name="Grant K."/>
        </authorList>
    </citation>
    <scope>NUCLEOTIDE SEQUENCE [LARGE SCALE GENOMIC DNA]</scope>
    <source>
        <strain evidence="33 93">282333</strain>
        <strain evidence="34 92">282352</strain>
        <strain evidence="32 96">289003</strain>
        <strain evidence="46 83">788324</strain>
        <strain evidence="20">RL15000286</strain>
    </source>
</reference>
<dbReference type="EMBL" id="AABEMN010000002">
    <property type="protein sequence ID" value="EAG9518462.1"/>
    <property type="molecule type" value="Genomic_DNA"/>
</dbReference>
<dbReference type="EMBL" id="AABAGT010000001">
    <property type="protein sequence ID" value="EAG0865698.1"/>
    <property type="molecule type" value="Genomic_DNA"/>
</dbReference>
<evidence type="ECO:0000313" key="48">
    <source>
        <dbReference type="EMBL" id="HAA8051604.1"/>
    </source>
</evidence>
<evidence type="ECO:0000313" key="58">
    <source>
        <dbReference type="EMBL" id="RKA06690.1"/>
    </source>
</evidence>
<evidence type="ECO:0000313" key="87">
    <source>
        <dbReference type="Proteomes" id="UP000489121"/>
    </source>
</evidence>
<evidence type="ECO:0000259" key="8">
    <source>
        <dbReference type="SMART" id="SM00363"/>
    </source>
</evidence>
<dbReference type="InterPro" id="IPR050188">
    <property type="entry name" value="RluA_PseudoU_synthase"/>
</dbReference>
<dbReference type="EMBL" id="AABDGJ010000007">
    <property type="protein sequence ID" value="EAG6990977.1"/>
    <property type="molecule type" value="Genomic_DNA"/>
</dbReference>
<evidence type="ECO:0000313" key="78">
    <source>
        <dbReference type="Proteomes" id="UP000423131"/>
    </source>
</evidence>
<evidence type="ECO:0000313" key="82">
    <source>
        <dbReference type="Proteomes" id="UP000467347"/>
    </source>
</evidence>
<evidence type="ECO:0000313" key="34">
    <source>
        <dbReference type="EMBL" id="EAH3294399.1"/>
    </source>
</evidence>
<dbReference type="EMBL" id="AABATR010000004">
    <property type="protein sequence ID" value="EAG1893747.1"/>
    <property type="molecule type" value="Genomic_DNA"/>
</dbReference>
<dbReference type="GO" id="GO:0120159">
    <property type="term" value="F:rRNA pseudouridine synthase activity"/>
    <property type="evidence" value="ECO:0007669"/>
    <property type="project" value="UniProtKB-ARBA"/>
</dbReference>
<dbReference type="Proteomes" id="UP000368512">
    <property type="component" value="Unassembled WGS sequence"/>
</dbReference>
<dbReference type="Proteomes" id="UP000522199">
    <property type="component" value="Unassembled WGS sequence"/>
</dbReference>
<evidence type="ECO:0000313" key="74">
    <source>
        <dbReference type="Proteomes" id="UP000389283"/>
    </source>
</evidence>
<dbReference type="EMBL" id="DAAIJL010000002">
    <property type="protein sequence ID" value="HAB8556112.1"/>
    <property type="molecule type" value="Genomic_DNA"/>
</dbReference>
<evidence type="ECO:0000313" key="19">
    <source>
        <dbReference type="EMBL" id="EAE2354059.1"/>
    </source>
</evidence>
<dbReference type="Proteomes" id="UP000548278">
    <property type="component" value="Unassembled WGS sequence"/>
</dbReference>
<dbReference type="EMBL" id="DAAEEB010000001">
    <property type="protein sequence ID" value="HAA8051604.1"/>
    <property type="molecule type" value="Genomic_DNA"/>
</dbReference>
<evidence type="ECO:0000313" key="96">
    <source>
        <dbReference type="Proteomes" id="UP000546397"/>
    </source>
</evidence>
<evidence type="ECO:0000313" key="62">
    <source>
        <dbReference type="Proteomes" id="UP000337746"/>
    </source>
</evidence>
<dbReference type="EMBL" id="AANEHK010000006">
    <property type="protein sequence ID" value="EDO0985900.1"/>
    <property type="molecule type" value="Genomic_DNA"/>
</dbReference>
<dbReference type="Proteomes" id="UP000528151">
    <property type="component" value="Unassembled WGS sequence"/>
</dbReference>
<dbReference type="EMBL" id="AABCVX010000006">
    <property type="protein sequence ID" value="EAG6170105.1"/>
    <property type="molecule type" value="Genomic_DNA"/>
</dbReference>
<dbReference type="Proteomes" id="UP000354255">
    <property type="component" value="Unassembled WGS sequence"/>
</dbReference>
<evidence type="ECO:0000313" key="86">
    <source>
        <dbReference type="Proteomes" id="UP000481141"/>
    </source>
</evidence>
<dbReference type="InterPro" id="IPR002942">
    <property type="entry name" value="S4_RNA-bd"/>
</dbReference>
<name>A0A0B8R978_LISMN</name>
<evidence type="ECO:0000313" key="53">
    <source>
        <dbReference type="EMBL" id="HAC1755067.1"/>
    </source>
</evidence>
<evidence type="ECO:0000313" key="95">
    <source>
        <dbReference type="Proteomes" id="UP000544530"/>
    </source>
</evidence>
<dbReference type="Proteomes" id="UP000549379">
    <property type="component" value="Unassembled WGS sequence"/>
</dbReference>
<dbReference type="SMART" id="SM00363">
    <property type="entry name" value="S4"/>
    <property type="match status" value="1"/>
</dbReference>
<dbReference type="Proteomes" id="UP000389283">
    <property type="component" value="Unassembled WGS sequence"/>
</dbReference>
<evidence type="ECO:0000256" key="2">
    <source>
        <dbReference type="ARBA" id="ARBA00010876"/>
    </source>
</evidence>
<dbReference type="FunFam" id="3.30.2350.10:FF:000006">
    <property type="entry name" value="Pseudouridine synthase"/>
    <property type="match status" value="1"/>
</dbReference>
<evidence type="ECO:0000313" key="91">
    <source>
        <dbReference type="Proteomes" id="UP000528151"/>
    </source>
</evidence>
<dbReference type="Proteomes" id="UP000841146">
    <property type="component" value="Unassembled WGS sequence"/>
</dbReference>
<evidence type="ECO:0000313" key="44">
    <source>
        <dbReference type="EMBL" id="EDN7715871.1"/>
    </source>
</evidence>
<reference evidence="55 81" key="4">
    <citation type="submission" date="2018-04" db="EMBL/GenBank/DDBJ databases">
        <title>Genome Analysis of a Prevalent Clone of Listeria monocytogenes Sequence Type 87 in China.</title>
        <authorList>
            <person name="Wang Y."/>
        </authorList>
    </citation>
    <scope>NUCLEOTIDE SEQUENCE [LARGE SCALE GENOMIC DNA]</scope>
    <source>
        <strain evidence="55 81">ICDC_LM1523</strain>
    </source>
</reference>
<evidence type="ECO:0000313" key="25">
    <source>
        <dbReference type="EMBL" id="EAG2515724.1"/>
    </source>
</evidence>
<dbReference type="EMBL" id="DAAJFY010000005">
    <property type="protein sequence ID" value="HAC0275465.1"/>
    <property type="molecule type" value="Genomic_DNA"/>
</dbReference>
<dbReference type="Proteomes" id="UP000481141">
    <property type="component" value="Unassembled WGS sequence"/>
</dbReference>
<dbReference type="Gene3D" id="3.30.2350.10">
    <property type="entry name" value="Pseudouridine synthase"/>
    <property type="match status" value="1"/>
</dbReference>
<dbReference type="Gene3D" id="3.10.290.10">
    <property type="entry name" value="RNA-binding S4 domain"/>
    <property type="match status" value="1"/>
</dbReference>
<dbReference type="Proteomes" id="UP000403352">
    <property type="component" value="Unassembled WGS sequence"/>
</dbReference>
<evidence type="ECO:0000313" key="103">
    <source>
        <dbReference type="Proteomes" id="UP000844415"/>
    </source>
</evidence>
<dbReference type="EMBL" id="AAANYR010000002">
    <property type="protein sequence ID" value="EAD5785607.1"/>
    <property type="molecule type" value="Genomic_DNA"/>
</dbReference>
<evidence type="ECO:0000313" key="13">
    <source>
        <dbReference type="EMBL" id="EAC9039973.1"/>
    </source>
</evidence>
<dbReference type="Proteomes" id="UP000525850">
    <property type="component" value="Unassembled WGS sequence"/>
</dbReference>
<dbReference type="EMBL" id="AAAKQF010000004">
    <property type="protein sequence ID" value="EAC9039973.1"/>
    <property type="molecule type" value="Genomic_DNA"/>
</dbReference>
<evidence type="ECO:0000313" key="46">
    <source>
        <dbReference type="EMBL" id="EDO0985900.1"/>
    </source>
</evidence>
<protein>
    <recommendedName>
        <fullName evidence="7">Pseudouridine synthase</fullName>
        <ecNumber evidence="7">5.4.99.-</ecNumber>
    </recommendedName>
</protein>
<dbReference type="EMBL" id="AALAQH010000005">
    <property type="protein sequence ID" value="ECX6924970.1"/>
    <property type="molecule type" value="Genomic_DNA"/>
</dbReference>
<evidence type="ECO:0000256" key="1">
    <source>
        <dbReference type="ARBA" id="ARBA00000073"/>
    </source>
</evidence>
<dbReference type="SUPFAM" id="SSF55174">
    <property type="entry name" value="Alpha-L RNA-binding motif"/>
    <property type="match status" value="1"/>
</dbReference>
<evidence type="ECO:0000313" key="101">
    <source>
        <dbReference type="Proteomes" id="UP000841146"/>
    </source>
</evidence>
<evidence type="ECO:0000313" key="16">
    <source>
        <dbReference type="EMBL" id="EAD5772973.1"/>
    </source>
</evidence>
<dbReference type="EMBL" id="AABBZO010000006">
    <property type="protein sequence ID" value="EAG4461980.1"/>
    <property type="molecule type" value="Genomic_DNA"/>
</dbReference>
<dbReference type="EMBL" id="AANDSR010000004">
    <property type="protein sequence ID" value="EDN9836577.1"/>
    <property type="molecule type" value="Genomic_DNA"/>
</dbReference>
<evidence type="ECO:0000313" key="29">
    <source>
        <dbReference type="EMBL" id="EAG6170105.1"/>
    </source>
</evidence>
<dbReference type="Proteomes" id="UP000840039">
    <property type="component" value="Unassembled WGS sequence"/>
</dbReference>
<dbReference type="EMBL" id="AABAYG010000002">
    <property type="protein sequence ID" value="EAG2244497.1"/>
    <property type="molecule type" value="Genomic_DNA"/>
</dbReference>
<organism evidence="12 71">
    <name type="scientific">Listeria monocytogenes</name>
    <dbReference type="NCBI Taxonomy" id="1639"/>
    <lineage>
        <taxon>Bacteria</taxon>
        <taxon>Bacillati</taxon>
        <taxon>Bacillota</taxon>
        <taxon>Bacilli</taxon>
        <taxon>Bacillales</taxon>
        <taxon>Listeriaceae</taxon>
        <taxon>Listeria</taxon>
    </lineage>
</organism>
<comment type="function">
    <text evidence="7">Responsible for synthesis of pseudouridine from uracil.</text>
</comment>
<dbReference type="Proteomes" id="UP000398321">
    <property type="component" value="Unassembled WGS sequence"/>
</dbReference>
<dbReference type="Proteomes" id="UP000331186">
    <property type="component" value="Unassembled WGS sequence"/>
</dbReference>
<dbReference type="Proteomes" id="UP000843775">
    <property type="component" value="Unassembled WGS sequence"/>
</dbReference>
<evidence type="ECO:0000313" key="36">
    <source>
        <dbReference type="EMBL" id="EAK8896523.1"/>
    </source>
</evidence>
<gene>
    <name evidence="58" type="primary">rlud_3</name>
    <name evidence="21" type="ORF">A8L61_00225</name>
    <name evidence="30" type="ORF">AB917_10260</name>
    <name evidence="9" type="ORF">ABZ57_08800</name>
    <name evidence="57" type="ORF">AJL21_09450</name>
    <name evidence="18" type="ORF">ART25_05470</name>
    <name evidence="10" type="ORF">ARY78_05985</name>
    <name evidence="25" type="ORF">B1N52_11185</name>
    <name evidence="24" type="ORF">B1S26_03660</name>
    <name evidence="26" type="ORF">B5K54_00780</name>
    <name evidence="22" type="ORF">BB997_09040</name>
    <name evidence="41" type="ORF">BCZ19_09855</name>
    <name evidence="23" type="ORF">BCZ21_06175</name>
    <name evidence="28" type="ORF">CA369_06765</name>
    <name evidence="27" type="ORF">CAV64_11565</name>
    <name evidence="31" type="ORF">CW845_00225</name>
    <name evidence="33" type="ORF">D4920_08975</name>
    <name evidence="32" type="ORF">D4B11_01670</name>
    <name evidence="34" type="ORF">D5N24_08330</name>
    <name evidence="36" type="ORF">D7104_02295</name>
    <name evidence="55" type="ORF">DCK61_05590</name>
    <name evidence="29" type="ORF">DCT16_12060</name>
    <name evidence="12" type="ORF">DQ70_11090</name>
    <name evidence="11" type="ORF">DU018_00345</name>
    <name evidence="58" type="ORF">DYZ80_02585</name>
    <name evidence="20" type="ORF">E1W56_09745</name>
    <name evidence="35" type="ORF">E5F58_05735</name>
    <name evidence="17" type="ORF">EX365_03405</name>
    <name evidence="16" type="ORF">EXZ73_01595</name>
    <name evidence="42" type="ORF">F6436_04680</name>
    <name evidence="43" type="ORF">F6515_00220</name>
    <name evidence="37" type="ORF">FA835_01140</name>
    <name evidence="39" type="ORF">FLQ97_03160</name>
    <name evidence="38" type="ORF">FLR03_05585</name>
    <name evidence="40" type="ORF">FNX40_05765</name>
    <name evidence="46" type="ORF">FV747_07835</name>
    <name evidence="47" type="ORF">G3O21_001572</name>
    <name evidence="48" type="ORF">GHH22_00340</name>
    <name evidence="53" type="ORF">GI949_08770</name>
    <name evidence="45" type="ORF">GJW51_07840</name>
    <name evidence="44" type="ORF">GQG13_12175</name>
    <name evidence="49" type="ORF">GYR60_03680</name>
    <name evidence="50" type="ORF">GYS09_02265</name>
    <name evidence="51" type="ORF">GYX23_04630</name>
    <name evidence="52" type="ORF">GYY14_08805</name>
    <name evidence="54" type="ORF">HQN34_001382</name>
    <name evidence="56" type="ORF">HZJ64_09625</name>
    <name evidence="13" type="ORF">KV70_07125</name>
    <name evidence="14" type="ORF">QD52_12085</name>
    <name evidence="15" type="ORF">UI29_12725</name>
    <name evidence="19" type="ORF">Y261_06865</name>
</gene>
<dbReference type="KEGG" id="lmok:CQ02_09565"/>
<evidence type="ECO:0000313" key="55">
    <source>
        <dbReference type="EMBL" id="KAA9450187.1"/>
    </source>
</evidence>
<evidence type="ECO:0000313" key="18">
    <source>
        <dbReference type="EMBL" id="EAE1338361.1"/>
    </source>
</evidence>
<dbReference type="Proteomes" id="UP000344343">
    <property type="component" value="Unassembled WGS sequence"/>
</dbReference>
<evidence type="ECO:0000313" key="33">
    <source>
        <dbReference type="EMBL" id="EAH2282200.1"/>
    </source>
</evidence>
<dbReference type="Proteomes" id="UP000336166">
    <property type="component" value="Unassembled WGS sequence"/>
</dbReference>
<evidence type="ECO:0000313" key="12">
    <source>
        <dbReference type="EMBL" id="EAC7481224.1"/>
    </source>
</evidence>
<dbReference type="EMBL" id="AAALRN010000006">
    <property type="protein sequence ID" value="EAD1185816.1"/>
    <property type="molecule type" value="Genomic_DNA"/>
</dbReference>
<dbReference type="EMBL" id="AAAJWF010000007">
    <property type="protein sequence ID" value="EAC7481224.1"/>
    <property type="molecule type" value="Genomic_DNA"/>
</dbReference>
<dbReference type="Proteomes" id="UP000533021">
    <property type="component" value="Unassembled WGS sequence"/>
</dbReference>
<dbReference type="GO" id="GO:0000455">
    <property type="term" value="P:enzyme-directed rRNA pseudouridine synthesis"/>
    <property type="evidence" value="ECO:0007669"/>
    <property type="project" value="UniProtKB-ARBA"/>
</dbReference>
<accession>A0A0B8R978</accession>
<dbReference type="InterPro" id="IPR006225">
    <property type="entry name" value="PsdUridine_synth_RluC/D"/>
</dbReference>
<dbReference type="InterPro" id="IPR006224">
    <property type="entry name" value="PsdUridine_synth_RluA-like_CS"/>
</dbReference>
<dbReference type="Proteomes" id="UP000337746">
    <property type="component" value="Unassembled WGS sequence"/>
</dbReference>
<evidence type="ECO:0000313" key="14">
    <source>
        <dbReference type="EMBL" id="EAD1185816.1"/>
    </source>
</evidence>
<dbReference type="EMBL" id="AABFVG010000005">
    <property type="protein sequence ID" value="EAH2282200.1"/>
    <property type="molecule type" value="Genomic_DNA"/>
</dbReference>
<evidence type="ECO:0000313" key="61">
    <source>
        <dbReference type="Proteomes" id="UP000336166"/>
    </source>
</evidence>
<evidence type="ECO:0000313" key="97">
    <source>
        <dbReference type="Proteomes" id="UP000548278"/>
    </source>
</evidence>
<evidence type="ECO:0000313" key="20">
    <source>
        <dbReference type="EMBL" id="EAE4942314.1"/>
    </source>
</evidence>
<evidence type="ECO:0000313" key="54">
    <source>
        <dbReference type="EMBL" id="HAJ9593183.1"/>
    </source>
</evidence>
<evidence type="ECO:0000256" key="3">
    <source>
        <dbReference type="ARBA" id="ARBA00022884"/>
    </source>
</evidence>
<evidence type="ECO:0000313" key="43">
    <source>
        <dbReference type="EMBL" id="ECY9781407.1"/>
    </source>
</evidence>
<evidence type="ECO:0000313" key="28">
    <source>
        <dbReference type="EMBL" id="EAG4461980.1"/>
    </source>
</evidence>
<reference evidence="56 95" key="10">
    <citation type="submission" date="2020-06" db="EMBL/GenBank/DDBJ databases">
        <title>Two Listeria outbreaks in Switzerland in 2018 and 2020.</title>
        <authorList>
            <person name="Stevens M.J.A."/>
            <person name="Bloemberg G."/>
            <person name="Nusch-Inderbinnen M."/>
            <person name="Stephan R."/>
        </authorList>
    </citation>
    <scope>NUCLEOTIDE SEQUENCE [LARGE SCALE GENOMIC DNA]</scope>
    <source>
        <strain evidence="56 95">N18-0707</strain>
    </source>
</reference>
<dbReference type="EMBL" id="AALEDS010000003">
    <property type="protein sequence ID" value="ECY6543620.1"/>
    <property type="molecule type" value="Genomic_DNA"/>
</dbReference>
<dbReference type="Proteomes" id="UP000478682">
    <property type="component" value="Unassembled WGS sequence"/>
</dbReference>
<evidence type="ECO:0000313" key="15">
    <source>
        <dbReference type="EMBL" id="EAD3793618.1"/>
    </source>
</evidence>
<reference evidence="58 59" key="2">
    <citation type="journal article" date="2018" name="BMC Genomics">
        <title>Genes significantly associated with lineage II food isolates of Listeria monocytogenes.</title>
        <authorList>
            <person name="Pirone-Davies C."/>
            <person name="Chen Y."/>
            <person name="Pightling A."/>
            <person name="Ryan G."/>
            <person name="Wang Y."/>
            <person name="Yao K."/>
            <person name="Hoffmann M."/>
            <person name="Allard M.W."/>
        </authorList>
    </citation>
    <scope>NUCLEOTIDE SEQUENCE [LARGE SCALE GENOMIC DNA]</scope>
    <source>
        <strain evidence="58 59">PNUSAL000550</strain>
    </source>
</reference>
<dbReference type="EMBL" id="AAAREG010000004">
    <property type="protein sequence ID" value="EAE2354059.1"/>
    <property type="molecule type" value="Genomic_DNA"/>
</dbReference>
<evidence type="ECO:0000313" key="81">
    <source>
        <dbReference type="Proteomes" id="UP000460224"/>
    </source>
</evidence>
<evidence type="ECO:0000313" key="77">
    <source>
        <dbReference type="Proteomes" id="UP000410967"/>
    </source>
</evidence>
<comment type="similarity">
    <text evidence="2 7">Belongs to the pseudouridine synthase RluA family.</text>
</comment>
<dbReference type="EMBL" id="AABAWE010000003">
    <property type="protein sequence ID" value="EAG2086840.1"/>
    <property type="molecule type" value="Genomic_DNA"/>
</dbReference>
<evidence type="ECO:0000313" key="51">
    <source>
        <dbReference type="EMBL" id="HAC0012281.1"/>
    </source>
</evidence>
<dbReference type="Proteomes" id="UP000843503">
    <property type="component" value="Unassembled WGS sequence"/>
</dbReference>
<dbReference type="PANTHER" id="PTHR21600">
    <property type="entry name" value="MITOCHONDRIAL RNA PSEUDOURIDINE SYNTHASE"/>
    <property type="match status" value="1"/>
</dbReference>
<evidence type="ECO:0000313" key="31">
    <source>
        <dbReference type="EMBL" id="EAG9385917.1"/>
    </source>
</evidence>
<feature type="domain" description="RNA-binding S4" evidence="8">
    <location>
        <begin position="15"/>
        <end position="78"/>
    </location>
</feature>
<dbReference type="Proteomes" id="UP000427828">
    <property type="component" value="Unassembled WGS sequence"/>
</dbReference>
<dbReference type="Proteomes" id="UP000365297">
    <property type="component" value="Unassembled WGS sequence"/>
</dbReference>
<evidence type="ECO:0000313" key="84">
    <source>
        <dbReference type="Proteomes" id="UP000478682"/>
    </source>
</evidence>
<dbReference type="KEGG" id="lmv:Y193_06350"/>
<evidence type="ECO:0000313" key="23">
    <source>
        <dbReference type="EMBL" id="EAG2086840.1"/>
    </source>
</evidence>
<evidence type="ECO:0000313" key="89">
    <source>
        <dbReference type="Proteomes" id="UP000525850"/>
    </source>
</evidence>
<dbReference type="Proteomes" id="UP000379076">
    <property type="component" value="Unassembled WGS sequence"/>
</dbReference>
<dbReference type="EMBL" id="AAAMZD010000006">
    <property type="protein sequence ID" value="EAD3793618.1"/>
    <property type="molecule type" value="Genomic_DNA"/>
</dbReference>
<evidence type="ECO:0000313" key="42">
    <source>
        <dbReference type="EMBL" id="ECY6543620.1"/>
    </source>
</evidence>
<dbReference type="EMBL" id="JACAVN010000005">
    <property type="protein sequence ID" value="NYA02093.1"/>
    <property type="molecule type" value="Genomic_DNA"/>
</dbReference>
<dbReference type="EMBL" id="AABGUK010000002">
    <property type="protein sequence ID" value="EAH4241505.1"/>
    <property type="molecule type" value="Genomic_DNA"/>
</dbReference>
<dbReference type="Proteomes" id="UP000467347">
    <property type="component" value="Unassembled WGS sequence"/>
</dbReference>
<dbReference type="EMBL" id="AAHZFY010000004">
    <property type="protein sequence ID" value="ECB9512726.1"/>
    <property type="molecule type" value="Genomic_DNA"/>
</dbReference>
<dbReference type="Proteomes" id="UP000410967">
    <property type="component" value="Unassembled WGS sequence"/>
</dbReference>
<dbReference type="Pfam" id="PF01479">
    <property type="entry name" value="S4"/>
    <property type="match status" value="1"/>
</dbReference>
<comment type="caution">
    <text evidence="12">The sequence shown here is derived from an EMBL/GenBank/DDBJ whole genome shotgun (WGS) entry which is preliminary data.</text>
</comment>
<dbReference type="Proteomes" id="UP000358545">
    <property type="component" value="Unassembled WGS sequence"/>
</dbReference>
<dbReference type="Proteomes" id="UP000272537">
    <property type="component" value="Unassembled WGS sequence"/>
</dbReference>
<dbReference type="Proteomes" id="UP000455569">
    <property type="component" value="Unassembled WGS sequence"/>
</dbReference>
<evidence type="ECO:0000313" key="70">
    <source>
        <dbReference type="Proteomes" id="UP000365297"/>
    </source>
</evidence>
<dbReference type="EMBL" id="AAASLB010000005">
    <property type="protein sequence ID" value="EAE4942314.1"/>
    <property type="molecule type" value="Genomic_DNA"/>
</dbReference>
<evidence type="ECO:0000313" key="73">
    <source>
        <dbReference type="Proteomes" id="UP000379076"/>
    </source>
</evidence>
<evidence type="ECO:0000313" key="17">
    <source>
        <dbReference type="EMBL" id="EAD5785607.1"/>
    </source>
</evidence>